<feature type="signal peptide" evidence="5">
    <location>
        <begin position="1"/>
        <end position="20"/>
    </location>
</feature>
<evidence type="ECO:0000256" key="4">
    <source>
        <dbReference type="ARBA" id="ARBA00023180"/>
    </source>
</evidence>
<protein>
    <recommendedName>
        <fullName evidence="10">Tectonic domain-containing protein</fullName>
    </recommendedName>
</protein>
<dbReference type="PANTHER" id="PTHR14611:SF2">
    <property type="entry name" value="TECTONIC"/>
    <property type="match status" value="1"/>
</dbReference>
<dbReference type="InterPro" id="IPR057724">
    <property type="entry name" value="TCTN1-3_N"/>
</dbReference>
<sequence>MSAIISVILVIPILSSISNGNNIDYMNNDTISQEHEEKLLKWRTQLNEISDSSLSSFSSYCTCDLNVHYCDVDCCCDSDCGQMNKYAFTECIAGTNEDYYNQQYRDEPQYNCHSSANGFGGRKKFPTSNRLLCITLDNAARSQSFVNRKAITESGQLMSIKKMVPTIFKWSDKNIHSTNYIMSSIWFHNESTMFDQESLKSTLEYKSGNSIVRSFVSFDHNTTTVDGNVTNYWHEYWRLPSTLNSKLHQCNHMHLVPYIRPFNSSCVRMLRNIANSCTKDKFIDSEHYYRAIHFHYYNVLNETYRMVPIELDRNYTRPRFESKNGTCMNIVEQADYTIWHEGIFGITRVQLRLHQINLDASSKMINQKFSVRFVWKNSSQPESRLSGNPGYIHGKQILFAKRTKNETVPLIPYKSVYLIEHDHVGFCMAPNKVVQNQILFGINRFRSCRLQSQMIVAKAKLCTTLRTHITQYLGDSFSNLSIASFANVTTLNHTEQWIPILPVDTSDMNSSECTNVTRALSIVIYYIRVGNERLPQNKIIGATISHYPLNHESMITTCTNQNCTITLDTELATSVDFVDVSSPIRSDYAPPPSIKIELPNDFFYPFQTSGTGYLSISYSLVPIHFIVFTTTLTLATKSTTIY</sequence>
<gene>
    <name evidence="8" type="ORF">RDWZM_005825</name>
</gene>
<dbReference type="Pfam" id="PF25752">
    <property type="entry name" value="DUF1619_N"/>
    <property type="match status" value="1"/>
</dbReference>
<dbReference type="InterPro" id="IPR040354">
    <property type="entry name" value="TCTN1-3"/>
</dbReference>
<name>A0A9Q0RL73_BLOTA</name>
<evidence type="ECO:0000256" key="3">
    <source>
        <dbReference type="ARBA" id="ARBA00022794"/>
    </source>
</evidence>
<organism evidence="8 9">
    <name type="scientific">Blomia tropicalis</name>
    <name type="common">Mite</name>
    <dbReference type="NCBI Taxonomy" id="40697"/>
    <lineage>
        <taxon>Eukaryota</taxon>
        <taxon>Metazoa</taxon>
        <taxon>Ecdysozoa</taxon>
        <taxon>Arthropoda</taxon>
        <taxon>Chelicerata</taxon>
        <taxon>Arachnida</taxon>
        <taxon>Acari</taxon>
        <taxon>Acariformes</taxon>
        <taxon>Sarcoptiformes</taxon>
        <taxon>Astigmata</taxon>
        <taxon>Glycyphagoidea</taxon>
        <taxon>Echimyopodidae</taxon>
        <taxon>Blomia</taxon>
    </lineage>
</organism>
<feature type="domain" description="Tectonic-1-3" evidence="6">
    <location>
        <begin position="424"/>
        <end position="545"/>
    </location>
</feature>
<dbReference type="AlphaFoldDB" id="A0A9Q0RL73"/>
<comment type="caution">
    <text evidence="8">The sequence shown here is derived from an EMBL/GenBank/DDBJ whole genome shotgun (WGS) entry which is preliminary data.</text>
</comment>
<evidence type="ECO:0000313" key="9">
    <source>
        <dbReference type="Proteomes" id="UP001142055"/>
    </source>
</evidence>
<dbReference type="OMA" id="DGDCSPD"/>
<keyword evidence="2 5" id="KW-0732">Signal</keyword>
<reference evidence="8" key="1">
    <citation type="submission" date="2022-12" db="EMBL/GenBank/DDBJ databases">
        <title>Genome assemblies of Blomia tropicalis.</title>
        <authorList>
            <person name="Cui Y."/>
        </authorList>
    </citation>
    <scope>NUCLEOTIDE SEQUENCE</scope>
    <source>
        <tissue evidence="8">Adult mites</tissue>
    </source>
</reference>
<evidence type="ECO:0008006" key="10">
    <source>
        <dbReference type="Google" id="ProtNLM"/>
    </source>
</evidence>
<keyword evidence="4" id="KW-0325">Glycoprotein</keyword>
<dbReference type="EMBL" id="JAPWDV010000002">
    <property type="protein sequence ID" value="KAJ6220013.1"/>
    <property type="molecule type" value="Genomic_DNA"/>
</dbReference>
<evidence type="ECO:0000259" key="6">
    <source>
        <dbReference type="Pfam" id="PF07773"/>
    </source>
</evidence>
<evidence type="ECO:0000313" key="8">
    <source>
        <dbReference type="EMBL" id="KAJ6220013.1"/>
    </source>
</evidence>
<evidence type="ECO:0000256" key="5">
    <source>
        <dbReference type="SAM" id="SignalP"/>
    </source>
</evidence>
<dbReference type="GO" id="GO:0035869">
    <property type="term" value="C:ciliary transition zone"/>
    <property type="evidence" value="ECO:0007669"/>
    <property type="project" value="TreeGrafter"/>
</dbReference>
<evidence type="ECO:0000256" key="1">
    <source>
        <dbReference type="ARBA" id="ARBA00007633"/>
    </source>
</evidence>
<evidence type="ECO:0000256" key="2">
    <source>
        <dbReference type="ARBA" id="ARBA00022729"/>
    </source>
</evidence>
<dbReference type="GO" id="GO:0060271">
    <property type="term" value="P:cilium assembly"/>
    <property type="evidence" value="ECO:0007669"/>
    <property type="project" value="TreeGrafter"/>
</dbReference>
<dbReference type="PANTHER" id="PTHR14611">
    <property type="entry name" value="TECTONIC FAMILY MEMBER"/>
    <property type="match status" value="1"/>
</dbReference>
<feature type="domain" description="Tectonic-1-3 N-terminal" evidence="7">
    <location>
        <begin position="51"/>
        <end position="149"/>
    </location>
</feature>
<dbReference type="InterPro" id="IPR011677">
    <property type="entry name" value="TCTN1-3_dom"/>
</dbReference>
<proteinExistence type="inferred from homology"/>
<accession>A0A9Q0RL73</accession>
<dbReference type="Pfam" id="PF07773">
    <property type="entry name" value="TCTN_DUF1619"/>
    <property type="match status" value="1"/>
</dbReference>
<feature type="chain" id="PRO_5040331926" description="Tectonic domain-containing protein" evidence="5">
    <location>
        <begin position="21"/>
        <end position="642"/>
    </location>
</feature>
<comment type="similarity">
    <text evidence="1">Belongs to the tectonic family.</text>
</comment>
<evidence type="ECO:0000259" key="7">
    <source>
        <dbReference type="Pfam" id="PF25752"/>
    </source>
</evidence>
<keyword evidence="9" id="KW-1185">Reference proteome</keyword>
<dbReference type="Proteomes" id="UP001142055">
    <property type="component" value="Chromosome 2"/>
</dbReference>
<keyword evidence="3" id="KW-0970">Cilium biogenesis/degradation</keyword>